<dbReference type="Gene3D" id="1.20.1250.20">
    <property type="entry name" value="MFS general substrate transporter like domains"/>
    <property type="match status" value="2"/>
</dbReference>
<dbReference type="STRING" id="926550.CLDAP_07300"/>
<evidence type="ECO:0000313" key="9">
    <source>
        <dbReference type="EMBL" id="BAL98769.1"/>
    </source>
</evidence>
<dbReference type="RefSeq" id="WP_014432010.1">
    <property type="nucleotide sequence ID" value="NC_017079.1"/>
</dbReference>
<dbReference type="Pfam" id="PF07690">
    <property type="entry name" value="MFS_1"/>
    <property type="match status" value="1"/>
</dbReference>
<feature type="transmembrane region" description="Helical" evidence="7">
    <location>
        <begin position="98"/>
        <end position="117"/>
    </location>
</feature>
<dbReference type="SUPFAM" id="SSF103473">
    <property type="entry name" value="MFS general substrate transporter"/>
    <property type="match status" value="1"/>
</dbReference>
<feature type="transmembrane region" description="Helical" evidence="7">
    <location>
        <begin position="228"/>
        <end position="257"/>
    </location>
</feature>
<dbReference type="HOGENOM" id="CLU_041536_1_0_0"/>
<feature type="transmembrane region" description="Helical" evidence="7">
    <location>
        <begin position="161"/>
        <end position="179"/>
    </location>
</feature>
<evidence type="ECO:0000313" key="10">
    <source>
        <dbReference type="Proteomes" id="UP000007880"/>
    </source>
</evidence>
<gene>
    <name evidence="9" type="ordered locus">CLDAP_07300</name>
</gene>
<proteinExistence type="inferred from homology"/>
<feature type="transmembrane region" description="Helical" evidence="7">
    <location>
        <begin position="200"/>
        <end position="222"/>
    </location>
</feature>
<dbReference type="InterPro" id="IPR020846">
    <property type="entry name" value="MFS_dom"/>
</dbReference>
<feature type="domain" description="Major facilitator superfamily (MFS) profile" evidence="8">
    <location>
        <begin position="6"/>
        <end position="381"/>
    </location>
</feature>
<dbReference type="EMBL" id="AP012337">
    <property type="protein sequence ID" value="BAL98769.1"/>
    <property type="molecule type" value="Genomic_DNA"/>
</dbReference>
<sequence length="382" mass="40571">MSAFHRDRFTWFAYLLLGYFAYLQASLGPLMPFLRSELQLSYAEGGLHLSAFAVGMIVAGLSAAPLVQRMGRRTVLWGGAIGMGLGALLLMAGGHIGITLSAALAMGYLGTLLLVMIQATLSDHHGIFRATALTESNMLAMLCAGLSPLMVGLWARTGLGWRGALLTAVLAFGWIALFNRGAVIPSRPESFDQRSPSKRLPASFWAVWFALIMSVAMEWSMVAWSADFLHAVVGLSATDAAMLVSVFFLGALLGRFLNSRWALRISPRTLLLAMLILVAVGFPIFWLARTPSIAAIGLGVIGFGVGSLFPLGLSMALDIAADHADAASGWVSAAAGLAILLAPFTLGALADRYELSAAFAVLLLFNAAALVIIAATRPRKFR</sequence>
<feature type="transmembrane region" description="Helical" evidence="7">
    <location>
        <begin position="294"/>
        <end position="317"/>
    </location>
</feature>
<feature type="transmembrane region" description="Helical" evidence="7">
    <location>
        <begin position="46"/>
        <end position="67"/>
    </location>
</feature>
<dbReference type="GO" id="GO:0022857">
    <property type="term" value="F:transmembrane transporter activity"/>
    <property type="evidence" value="ECO:0007669"/>
    <property type="project" value="InterPro"/>
</dbReference>
<evidence type="ECO:0000256" key="5">
    <source>
        <dbReference type="ARBA" id="ARBA00022989"/>
    </source>
</evidence>
<evidence type="ECO:0000256" key="3">
    <source>
        <dbReference type="ARBA" id="ARBA00022448"/>
    </source>
</evidence>
<feature type="transmembrane region" description="Helical" evidence="7">
    <location>
        <begin position="12"/>
        <end position="34"/>
    </location>
</feature>
<evidence type="ECO:0000259" key="8">
    <source>
        <dbReference type="PROSITE" id="PS50850"/>
    </source>
</evidence>
<feature type="transmembrane region" description="Helical" evidence="7">
    <location>
        <begin position="74"/>
        <end position="92"/>
    </location>
</feature>
<keyword evidence="6 7" id="KW-0472">Membrane</keyword>
<dbReference type="InterPro" id="IPR011701">
    <property type="entry name" value="MFS"/>
</dbReference>
<dbReference type="InterPro" id="IPR051788">
    <property type="entry name" value="MFS_Transporter"/>
</dbReference>
<dbReference type="PANTHER" id="PTHR23514">
    <property type="entry name" value="BYPASS OF STOP CODON PROTEIN 6"/>
    <property type="match status" value="1"/>
</dbReference>
<keyword evidence="4 7" id="KW-0812">Transmembrane</keyword>
<evidence type="ECO:0000256" key="7">
    <source>
        <dbReference type="SAM" id="Phobius"/>
    </source>
</evidence>
<dbReference type="KEGG" id="cap:CLDAP_07300"/>
<keyword evidence="10" id="KW-1185">Reference proteome</keyword>
<accession>I0I0I2</accession>
<feature type="transmembrane region" description="Helical" evidence="7">
    <location>
        <begin position="269"/>
        <end position="288"/>
    </location>
</feature>
<dbReference type="eggNOG" id="COG2814">
    <property type="taxonomic scope" value="Bacteria"/>
</dbReference>
<organism evidence="9 10">
    <name type="scientific">Caldilinea aerophila (strain DSM 14535 / JCM 11387 / NBRC 104270 / STL-6-O1)</name>
    <dbReference type="NCBI Taxonomy" id="926550"/>
    <lineage>
        <taxon>Bacteria</taxon>
        <taxon>Bacillati</taxon>
        <taxon>Chloroflexota</taxon>
        <taxon>Caldilineae</taxon>
        <taxon>Caldilineales</taxon>
        <taxon>Caldilineaceae</taxon>
        <taxon>Caldilinea</taxon>
    </lineage>
</organism>
<evidence type="ECO:0000256" key="4">
    <source>
        <dbReference type="ARBA" id="ARBA00022692"/>
    </source>
</evidence>
<evidence type="ECO:0000256" key="6">
    <source>
        <dbReference type="ARBA" id="ARBA00023136"/>
    </source>
</evidence>
<feature type="transmembrane region" description="Helical" evidence="7">
    <location>
        <begin position="329"/>
        <end position="349"/>
    </location>
</feature>
<feature type="transmembrane region" description="Helical" evidence="7">
    <location>
        <begin position="355"/>
        <end position="376"/>
    </location>
</feature>
<keyword evidence="5 7" id="KW-1133">Transmembrane helix</keyword>
<comment type="subcellular location">
    <subcellularLocation>
        <location evidence="1">Cell membrane</location>
        <topology evidence="1">Multi-pass membrane protein</topology>
    </subcellularLocation>
</comment>
<dbReference type="PANTHER" id="PTHR23514:SF3">
    <property type="entry name" value="BYPASS OF STOP CODON PROTEIN 6"/>
    <property type="match status" value="1"/>
</dbReference>
<dbReference type="OrthoDB" id="149298at2"/>
<dbReference type="GO" id="GO:0005886">
    <property type="term" value="C:plasma membrane"/>
    <property type="evidence" value="ECO:0007669"/>
    <property type="project" value="UniProtKB-SubCell"/>
</dbReference>
<evidence type="ECO:0000256" key="1">
    <source>
        <dbReference type="ARBA" id="ARBA00004651"/>
    </source>
</evidence>
<evidence type="ECO:0000256" key="2">
    <source>
        <dbReference type="ARBA" id="ARBA00008335"/>
    </source>
</evidence>
<dbReference type="AlphaFoldDB" id="I0I0I2"/>
<comment type="similarity">
    <text evidence="2">Belongs to the major facilitator superfamily.</text>
</comment>
<feature type="transmembrane region" description="Helical" evidence="7">
    <location>
        <begin position="138"/>
        <end position="155"/>
    </location>
</feature>
<protein>
    <submittedName>
        <fullName evidence="9">Putative sugar transporter</fullName>
    </submittedName>
</protein>
<keyword evidence="9" id="KW-0762">Sugar transport</keyword>
<dbReference type="PROSITE" id="PS50850">
    <property type="entry name" value="MFS"/>
    <property type="match status" value="1"/>
</dbReference>
<reference evidence="9 10" key="1">
    <citation type="submission" date="2012-02" db="EMBL/GenBank/DDBJ databases">
        <title>Complete genome sequence of Caldilinea aerophila DSM 14535 (= NBRC 102666).</title>
        <authorList>
            <person name="Oguchi A."/>
            <person name="Hosoyama A."/>
            <person name="Sekine M."/>
            <person name="Fukai R."/>
            <person name="Kato Y."/>
            <person name="Nakamura S."/>
            <person name="Hanada S."/>
            <person name="Yamazaki S."/>
            <person name="Fujita N."/>
        </authorList>
    </citation>
    <scope>NUCLEOTIDE SEQUENCE [LARGE SCALE GENOMIC DNA]</scope>
    <source>
        <strain evidence="10">DSM 14535 / JCM 11387 / NBRC 104270 / STL-6-O1</strain>
    </source>
</reference>
<dbReference type="InterPro" id="IPR036259">
    <property type="entry name" value="MFS_trans_sf"/>
</dbReference>
<name>I0I0I2_CALAS</name>
<keyword evidence="3" id="KW-0813">Transport</keyword>
<dbReference type="Proteomes" id="UP000007880">
    <property type="component" value="Chromosome"/>
</dbReference>